<keyword evidence="4" id="KW-0156">Chromatin regulator</keyword>
<dbReference type="SUPFAM" id="SSF55729">
    <property type="entry name" value="Acyl-CoA N-acyltransferases (Nat)"/>
    <property type="match status" value="1"/>
</dbReference>
<dbReference type="EC" id="2.3.1.259" evidence="7"/>
<feature type="domain" description="N-acetyltransferase" evidence="11">
    <location>
        <begin position="1"/>
        <end position="152"/>
    </location>
</feature>
<dbReference type="CDD" id="cd04301">
    <property type="entry name" value="NAT_SF"/>
    <property type="match status" value="1"/>
</dbReference>
<evidence type="ECO:0000256" key="4">
    <source>
        <dbReference type="ARBA" id="ARBA00022853"/>
    </source>
</evidence>
<accession>A0ABR2KWD6</accession>
<reference evidence="12 13" key="1">
    <citation type="submission" date="2024-04" db="EMBL/GenBank/DDBJ databases">
        <title>Tritrichomonas musculus Genome.</title>
        <authorList>
            <person name="Alves-Ferreira E."/>
            <person name="Grigg M."/>
            <person name="Lorenzi H."/>
            <person name="Galac M."/>
        </authorList>
    </citation>
    <scope>NUCLEOTIDE SEQUENCE [LARGE SCALE GENOMIC DNA]</scope>
    <source>
        <strain evidence="12 13">EAF2021</strain>
    </source>
</reference>
<evidence type="ECO:0000256" key="3">
    <source>
        <dbReference type="ARBA" id="ARBA00022829"/>
    </source>
</evidence>
<dbReference type="Proteomes" id="UP001470230">
    <property type="component" value="Unassembled WGS sequence"/>
</dbReference>
<dbReference type="EMBL" id="JAPFFF010000003">
    <property type="protein sequence ID" value="KAK8895420.1"/>
    <property type="molecule type" value="Genomic_DNA"/>
</dbReference>
<name>A0ABR2KWD6_9EUKA</name>
<dbReference type="Gene3D" id="3.40.630.30">
    <property type="match status" value="1"/>
</dbReference>
<keyword evidence="5" id="KW-0012">Acyltransferase</keyword>
<keyword evidence="13" id="KW-1185">Reference proteome</keyword>
<keyword evidence="2" id="KW-0808">Transferase</keyword>
<dbReference type="Pfam" id="PF00583">
    <property type="entry name" value="Acetyltransf_1"/>
    <property type="match status" value="1"/>
</dbReference>
<evidence type="ECO:0000256" key="5">
    <source>
        <dbReference type="ARBA" id="ARBA00023315"/>
    </source>
</evidence>
<evidence type="ECO:0000256" key="9">
    <source>
        <dbReference type="ARBA" id="ARBA00048017"/>
    </source>
</evidence>
<protein>
    <recommendedName>
        <fullName evidence="8">N-alpha-acetyltransferase 60</fullName>
        <ecNumber evidence="7">2.3.1.259</ecNumber>
        <ecNumber evidence="1">2.3.1.48</ecNumber>
    </recommendedName>
</protein>
<evidence type="ECO:0000256" key="6">
    <source>
        <dbReference type="ARBA" id="ARBA00025774"/>
    </source>
</evidence>
<evidence type="ECO:0000256" key="10">
    <source>
        <dbReference type="ARBA" id="ARBA00048848"/>
    </source>
</evidence>
<evidence type="ECO:0000256" key="1">
    <source>
        <dbReference type="ARBA" id="ARBA00013184"/>
    </source>
</evidence>
<comment type="catalytic activity">
    <reaction evidence="10">
        <text>N-terminal L-methionyl-[transmembrane protein] + acetyl-CoA = N-terminal N(alpha)-acetyl-L-methionyl-[transmembrane protein] + CoA + H(+)</text>
        <dbReference type="Rhea" id="RHEA:50604"/>
        <dbReference type="Rhea" id="RHEA-COMP:12745"/>
        <dbReference type="Rhea" id="RHEA-COMP:12746"/>
        <dbReference type="ChEBI" id="CHEBI:15378"/>
        <dbReference type="ChEBI" id="CHEBI:57287"/>
        <dbReference type="ChEBI" id="CHEBI:57288"/>
        <dbReference type="ChEBI" id="CHEBI:64731"/>
        <dbReference type="ChEBI" id="CHEBI:133414"/>
        <dbReference type="EC" id="2.3.1.259"/>
    </reaction>
</comment>
<gene>
    <name evidence="12" type="ORF">M9Y10_023884</name>
</gene>
<dbReference type="PANTHER" id="PTHR14744:SF15">
    <property type="entry name" value="N-ALPHA-ACETYLTRANSFERASE 60"/>
    <property type="match status" value="1"/>
</dbReference>
<proteinExistence type="inferred from homology"/>
<dbReference type="InterPro" id="IPR045141">
    <property type="entry name" value="NAA60-like"/>
</dbReference>
<evidence type="ECO:0000313" key="12">
    <source>
        <dbReference type="EMBL" id="KAK8895420.1"/>
    </source>
</evidence>
<dbReference type="PANTHER" id="PTHR14744">
    <property type="entry name" value="N-ALPHA-ACETYLTRANSFERASE 60"/>
    <property type="match status" value="1"/>
</dbReference>
<keyword evidence="3" id="KW-0159">Chromosome partition</keyword>
<dbReference type="InterPro" id="IPR016181">
    <property type="entry name" value="Acyl_CoA_acyltransferase"/>
</dbReference>
<dbReference type="PROSITE" id="PS51186">
    <property type="entry name" value="GNAT"/>
    <property type="match status" value="1"/>
</dbReference>
<evidence type="ECO:0000256" key="2">
    <source>
        <dbReference type="ARBA" id="ARBA00022679"/>
    </source>
</evidence>
<evidence type="ECO:0000259" key="11">
    <source>
        <dbReference type="PROSITE" id="PS51186"/>
    </source>
</evidence>
<dbReference type="EC" id="2.3.1.48" evidence="1"/>
<evidence type="ECO:0000256" key="7">
    <source>
        <dbReference type="ARBA" id="ARBA00026111"/>
    </source>
</evidence>
<sequence length="190" mass="22105">MTSGDVDECHKVHLSLFPVKYSANEIANYCNSEYLSLIITTIEDEKEKIIGVSTTHRFWTSKFSYDRVSYLGTFGIIEEYRKKGLGTYLLRLTCKIIGSYYNCSRFSLHMLRRNDLLHFYENVGLDAIQVIPEYYGFTTPRPDAIIMSCDPRNIEFAINSRDDIDLDDEIKRMLNEKQAIGWLAPWFSKP</sequence>
<organism evidence="12 13">
    <name type="scientific">Tritrichomonas musculus</name>
    <dbReference type="NCBI Taxonomy" id="1915356"/>
    <lineage>
        <taxon>Eukaryota</taxon>
        <taxon>Metamonada</taxon>
        <taxon>Parabasalia</taxon>
        <taxon>Tritrichomonadida</taxon>
        <taxon>Tritrichomonadidae</taxon>
        <taxon>Tritrichomonas</taxon>
    </lineage>
</organism>
<dbReference type="InterPro" id="IPR000182">
    <property type="entry name" value="GNAT_dom"/>
</dbReference>
<comment type="caution">
    <text evidence="12">The sequence shown here is derived from an EMBL/GenBank/DDBJ whole genome shotgun (WGS) entry which is preliminary data.</text>
</comment>
<comment type="similarity">
    <text evidence="6">Belongs to the acetyltransferase family. NAA60 subfamily.</text>
</comment>
<evidence type="ECO:0000313" key="13">
    <source>
        <dbReference type="Proteomes" id="UP001470230"/>
    </source>
</evidence>
<comment type="catalytic activity">
    <reaction evidence="9">
        <text>L-lysyl-[protein] + acetyl-CoA = N(6)-acetyl-L-lysyl-[protein] + CoA + H(+)</text>
        <dbReference type="Rhea" id="RHEA:45948"/>
        <dbReference type="Rhea" id="RHEA-COMP:9752"/>
        <dbReference type="Rhea" id="RHEA-COMP:10731"/>
        <dbReference type="ChEBI" id="CHEBI:15378"/>
        <dbReference type="ChEBI" id="CHEBI:29969"/>
        <dbReference type="ChEBI" id="CHEBI:57287"/>
        <dbReference type="ChEBI" id="CHEBI:57288"/>
        <dbReference type="ChEBI" id="CHEBI:61930"/>
        <dbReference type="EC" id="2.3.1.48"/>
    </reaction>
</comment>
<evidence type="ECO:0000256" key="8">
    <source>
        <dbReference type="ARBA" id="ARBA00026144"/>
    </source>
</evidence>